<evidence type="ECO:0000313" key="2">
    <source>
        <dbReference type="EMBL" id="AQS50322.1"/>
    </source>
</evidence>
<reference evidence="2 3" key="1">
    <citation type="submission" date="2017-01" db="EMBL/GenBank/DDBJ databases">
        <title>Complete Genome Sequence of Paenalcaligenes hominis, Isolated from a paraplegic Patient with neurogenic bladder.</title>
        <authorList>
            <person name="Mukhopadhyay R."/>
            <person name="Joaquin J."/>
            <person name="Hogue R."/>
            <person name="Kilaru A."/>
            <person name="Jospin G."/>
            <person name="Mars K."/>
            <person name="Eisen J.A."/>
            <person name="Chaturvedi V."/>
        </authorList>
    </citation>
    <scope>NUCLEOTIDE SEQUENCE [LARGE SCALE GENOMIC DNA]</scope>
    <source>
        <strain evidence="2 3">15S00501</strain>
    </source>
</reference>
<accession>A0A1U9JX26</accession>
<evidence type="ECO:0000256" key="1">
    <source>
        <dbReference type="SAM" id="Coils"/>
    </source>
</evidence>
<proteinExistence type="predicted"/>
<protein>
    <submittedName>
        <fullName evidence="2">Uncharacterized protein</fullName>
    </submittedName>
</protein>
<sequence>MNRRISITVLSKAAEQRIDAENEAALTDQELELLRQDTSLYEPPHIDDSTVLPEPDDASHTTTLQILMQIRAKTQI</sequence>
<organism evidence="2 3">
    <name type="scientific">Paenalcaligenes hominis</name>
    <dbReference type="NCBI Taxonomy" id="643674"/>
    <lineage>
        <taxon>Bacteria</taxon>
        <taxon>Pseudomonadati</taxon>
        <taxon>Pseudomonadota</taxon>
        <taxon>Betaproteobacteria</taxon>
        <taxon>Burkholderiales</taxon>
        <taxon>Alcaligenaceae</taxon>
        <taxon>Paenalcaligenes</taxon>
    </lineage>
</organism>
<evidence type="ECO:0000313" key="3">
    <source>
        <dbReference type="Proteomes" id="UP000189369"/>
    </source>
</evidence>
<dbReference type="AlphaFoldDB" id="A0A1U9JX26"/>
<dbReference type="Proteomes" id="UP000189369">
    <property type="component" value="Chromosome"/>
</dbReference>
<feature type="coiled-coil region" evidence="1">
    <location>
        <begin position="10"/>
        <end position="37"/>
    </location>
</feature>
<dbReference type="OrthoDB" id="9809186at2"/>
<dbReference type="EMBL" id="CP019697">
    <property type="protein sequence ID" value="AQS50322.1"/>
    <property type="molecule type" value="Genomic_DNA"/>
</dbReference>
<name>A0A1U9JX26_9BURK</name>
<dbReference type="KEGG" id="phn:PAEH1_00005"/>
<dbReference type="STRING" id="643674.PAEH1_00005"/>
<keyword evidence="1" id="KW-0175">Coiled coil</keyword>
<gene>
    <name evidence="2" type="ORF">PAEH1_00005</name>
</gene>